<keyword evidence="3" id="KW-1185">Reference proteome</keyword>
<proteinExistence type="predicted"/>
<dbReference type="Proteomes" id="UP000837857">
    <property type="component" value="Chromosome 10"/>
</dbReference>
<evidence type="ECO:0000256" key="1">
    <source>
        <dbReference type="SAM" id="MobiDB-lite"/>
    </source>
</evidence>
<sequence>MLGQISHSPSLYLKADPQQSLREDDIKRKPHTGVAPPVTPPSPHSIRRVARCLIDTRLTTSNSPTPPSPGYITSQLLEETLIRAPRPDLRTYRALGAELATPMANNLDSE</sequence>
<reference evidence="2" key="1">
    <citation type="submission" date="2022-03" db="EMBL/GenBank/DDBJ databases">
        <authorList>
            <person name="Martin H S."/>
        </authorList>
    </citation>
    <scope>NUCLEOTIDE SEQUENCE</scope>
</reference>
<gene>
    <name evidence="2" type="ORF">IPOD504_LOCUS993</name>
</gene>
<feature type="region of interest" description="Disordered" evidence="1">
    <location>
        <begin position="1"/>
        <end position="47"/>
    </location>
</feature>
<dbReference type="EMBL" id="OW152822">
    <property type="protein sequence ID" value="CAH2037041.1"/>
    <property type="molecule type" value="Genomic_DNA"/>
</dbReference>
<name>A0ABN8HMC0_9NEOP</name>
<organism evidence="2 3">
    <name type="scientific">Iphiclides podalirius</name>
    <name type="common">scarce swallowtail</name>
    <dbReference type="NCBI Taxonomy" id="110791"/>
    <lineage>
        <taxon>Eukaryota</taxon>
        <taxon>Metazoa</taxon>
        <taxon>Ecdysozoa</taxon>
        <taxon>Arthropoda</taxon>
        <taxon>Hexapoda</taxon>
        <taxon>Insecta</taxon>
        <taxon>Pterygota</taxon>
        <taxon>Neoptera</taxon>
        <taxon>Endopterygota</taxon>
        <taxon>Lepidoptera</taxon>
        <taxon>Glossata</taxon>
        <taxon>Ditrysia</taxon>
        <taxon>Papilionoidea</taxon>
        <taxon>Papilionidae</taxon>
        <taxon>Papilioninae</taxon>
        <taxon>Iphiclides</taxon>
    </lineage>
</organism>
<evidence type="ECO:0000313" key="2">
    <source>
        <dbReference type="EMBL" id="CAH2037041.1"/>
    </source>
</evidence>
<protein>
    <submittedName>
        <fullName evidence="2">Uncharacterized protein</fullName>
    </submittedName>
</protein>
<feature type="non-terminal residue" evidence="2">
    <location>
        <position position="110"/>
    </location>
</feature>
<evidence type="ECO:0000313" key="3">
    <source>
        <dbReference type="Proteomes" id="UP000837857"/>
    </source>
</evidence>
<accession>A0ABN8HMC0</accession>